<name>A0A078GCG7_BRANA</name>
<dbReference type="AlphaFoldDB" id="A0A078GCG7"/>
<proteinExistence type="predicted"/>
<sequence length="41" mass="4843">MPSRRRLAVYVLTMILKCIPSLYAVINSVWSSFQFSIFYKI</sequence>
<accession>A0A078GCG7</accession>
<feature type="transmembrane region" description="Helical" evidence="1">
    <location>
        <begin position="7"/>
        <end position="26"/>
    </location>
</feature>
<dbReference type="Gramene" id="CDY23036">
    <property type="protein sequence ID" value="CDY23036"/>
    <property type="gene ID" value="GSBRNA2T00021498001"/>
</dbReference>
<organism evidence="2 3">
    <name type="scientific">Brassica napus</name>
    <name type="common">Rape</name>
    <dbReference type="NCBI Taxonomy" id="3708"/>
    <lineage>
        <taxon>Eukaryota</taxon>
        <taxon>Viridiplantae</taxon>
        <taxon>Streptophyta</taxon>
        <taxon>Embryophyta</taxon>
        <taxon>Tracheophyta</taxon>
        <taxon>Spermatophyta</taxon>
        <taxon>Magnoliopsida</taxon>
        <taxon>eudicotyledons</taxon>
        <taxon>Gunneridae</taxon>
        <taxon>Pentapetalae</taxon>
        <taxon>rosids</taxon>
        <taxon>malvids</taxon>
        <taxon>Brassicales</taxon>
        <taxon>Brassicaceae</taxon>
        <taxon>Brassiceae</taxon>
        <taxon>Brassica</taxon>
    </lineage>
</organism>
<evidence type="ECO:0000256" key="1">
    <source>
        <dbReference type="SAM" id="Phobius"/>
    </source>
</evidence>
<protein>
    <submittedName>
        <fullName evidence="2">BnaC07g31510D protein</fullName>
    </submittedName>
</protein>
<dbReference type="EMBL" id="LK032139">
    <property type="protein sequence ID" value="CDY23036.1"/>
    <property type="molecule type" value="Genomic_DNA"/>
</dbReference>
<keyword evidence="1" id="KW-0812">Transmembrane</keyword>
<keyword evidence="3" id="KW-1185">Reference proteome</keyword>
<evidence type="ECO:0000313" key="2">
    <source>
        <dbReference type="EMBL" id="CDY23036.1"/>
    </source>
</evidence>
<dbReference type="Proteomes" id="UP000028999">
    <property type="component" value="Unassembled WGS sequence"/>
</dbReference>
<reference evidence="2 3" key="1">
    <citation type="journal article" date="2014" name="Science">
        <title>Plant genetics. Early allopolyploid evolution in the post-Neolithic Brassica napus oilseed genome.</title>
        <authorList>
            <person name="Chalhoub B."/>
            <person name="Denoeud F."/>
            <person name="Liu S."/>
            <person name="Parkin I.A."/>
            <person name="Tang H."/>
            <person name="Wang X."/>
            <person name="Chiquet J."/>
            <person name="Belcram H."/>
            <person name="Tong C."/>
            <person name="Samans B."/>
            <person name="Correa M."/>
            <person name="Da Silva C."/>
            <person name="Just J."/>
            <person name="Falentin C."/>
            <person name="Koh C.S."/>
            <person name="Le Clainche I."/>
            <person name="Bernard M."/>
            <person name="Bento P."/>
            <person name="Noel B."/>
            <person name="Labadie K."/>
            <person name="Alberti A."/>
            <person name="Charles M."/>
            <person name="Arnaud D."/>
            <person name="Guo H."/>
            <person name="Daviaud C."/>
            <person name="Alamery S."/>
            <person name="Jabbari K."/>
            <person name="Zhao M."/>
            <person name="Edger P.P."/>
            <person name="Chelaifa H."/>
            <person name="Tack D."/>
            <person name="Lassalle G."/>
            <person name="Mestiri I."/>
            <person name="Schnel N."/>
            <person name="Le Paslier M.C."/>
            <person name="Fan G."/>
            <person name="Renault V."/>
            <person name="Bayer P.E."/>
            <person name="Golicz A.A."/>
            <person name="Manoli S."/>
            <person name="Lee T.H."/>
            <person name="Thi V.H."/>
            <person name="Chalabi S."/>
            <person name="Hu Q."/>
            <person name="Fan C."/>
            <person name="Tollenaere R."/>
            <person name="Lu Y."/>
            <person name="Battail C."/>
            <person name="Shen J."/>
            <person name="Sidebottom C.H."/>
            <person name="Wang X."/>
            <person name="Canaguier A."/>
            <person name="Chauveau A."/>
            <person name="Berard A."/>
            <person name="Deniot G."/>
            <person name="Guan M."/>
            <person name="Liu Z."/>
            <person name="Sun F."/>
            <person name="Lim Y.P."/>
            <person name="Lyons E."/>
            <person name="Town C.D."/>
            <person name="Bancroft I."/>
            <person name="Wang X."/>
            <person name="Meng J."/>
            <person name="Ma J."/>
            <person name="Pires J.C."/>
            <person name="King G.J."/>
            <person name="Brunel D."/>
            <person name="Delourme R."/>
            <person name="Renard M."/>
            <person name="Aury J.M."/>
            <person name="Adams K.L."/>
            <person name="Batley J."/>
            <person name="Snowdon R.J."/>
            <person name="Tost J."/>
            <person name="Edwards D."/>
            <person name="Zhou Y."/>
            <person name="Hua W."/>
            <person name="Sharpe A.G."/>
            <person name="Paterson A.H."/>
            <person name="Guan C."/>
            <person name="Wincker P."/>
        </authorList>
    </citation>
    <scope>NUCLEOTIDE SEQUENCE [LARGE SCALE GENOMIC DNA]</scope>
    <source>
        <strain evidence="3">cv. Darmor-bzh</strain>
    </source>
</reference>
<evidence type="ECO:0000313" key="3">
    <source>
        <dbReference type="Proteomes" id="UP000028999"/>
    </source>
</evidence>
<keyword evidence="1" id="KW-1133">Transmembrane helix</keyword>
<keyword evidence="1" id="KW-0472">Membrane</keyword>
<dbReference type="PaxDb" id="3708-A0A078GCG7"/>
<gene>
    <name evidence="2" type="primary">BnaC07g31510D</name>
    <name evidence="2" type="ORF">GSBRNA2T00021498001</name>
</gene>